<name>A0A9N9L293_9HELO</name>
<feature type="compositionally biased region" description="Acidic residues" evidence="1">
    <location>
        <begin position="277"/>
        <end position="288"/>
    </location>
</feature>
<keyword evidence="3" id="KW-1185">Reference proteome</keyword>
<dbReference type="AlphaFoldDB" id="A0A9N9L293"/>
<accession>A0A9N9L293</accession>
<feature type="region of interest" description="Disordered" evidence="1">
    <location>
        <begin position="242"/>
        <end position="499"/>
    </location>
</feature>
<evidence type="ECO:0000313" key="2">
    <source>
        <dbReference type="EMBL" id="CAG8957774.1"/>
    </source>
</evidence>
<evidence type="ECO:0000313" key="3">
    <source>
        <dbReference type="Proteomes" id="UP000696280"/>
    </source>
</evidence>
<reference evidence="2" key="1">
    <citation type="submission" date="2021-07" db="EMBL/GenBank/DDBJ databases">
        <authorList>
            <person name="Durling M."/>
        </authorList>
    </citation>
    <scope>NUCLEOTIDE SEQUENCE</scope>
</reference>
<feature type="compositionally biased region" description="Low complexity" evidence="1">
    <location>
        <begin position="469"/>
        <end position="483"/>
    </location>
</feature>
<sequence length="499" mass="55607">MTNSQDRSDGLLETLAQTIFRSVQLSLIRADITRYECHTLMTPIRLPNYEGDPRVRAATGQELYAELLLAAPTRDHVSFLHTTSSYRMRETVNFIANQSSIDHIDRFTTGKARRDPVEAVLMNMPMLYRVALENVSLDEDVCWRVVLPVVGTGCYETFPWRAAIAGAMRGVREKILEWDNDVDARWIREIVWVVDTPIRDDGVVQSQLPEYRRREAEVIGEYQKNFDKYFVNLAALLLPDNPDARSDGPGGTGAGSRRDGGGYGGGSGKGGGGGDFGELDDDDDDDDDNGRPDNPVLADIFPEAPKNSPIKTKKKTTIRLPKKLALDTIAEGEVTPTKKPAPTPRKPPTKRKPLSDDELSSSSTDYDPDSEEIEVDDVEIPDSLEESDAEFTGDERKKKKTKRVVSYDSEDEEDEKDEEDEEDEEEEEEEYDSYPCEGETATGRPCRNKIWTTADGVKLCPRHIKSAPKGNKGSSNKSSTKGKSSTKEGTRKTTRSGKK</sequence>
<organism evidence="2 3">
    <name type="scientific">Hymenoscyphus fraxineus</name>
    <dbReference type="NCBI Taxonomy" id="746836"/>
    <lineage>
        <taxon>Eukaryota</taxon>
        <taxon>Fungi</taxon>
        <taxon>Dikarya</taxon>
        <taxon>Ascomycota</taxon>
        <taxon>Pezizomycotina</taxon>
        <taxon>Leotiomycetes</taxon>
        <taxon>Helotiales</taxon>
        <taxon>Helotiaceae</taxon>
        <taxon>Hymenoscyphus</taxon>
    </lineage>
</organism>
<feature type="compositionally biased region" description="Basic residues" evidence="1">
    <location>
        <begin position="311"/>
        <end position="322"/>
    </location>
</feature>
<gene>
    <name evidence="2" type="ORF">HYFRA_00000112</name>
</gene>
<dbReference type="EMBL" id="CAJVRL010000081">
    <property type="protein sequence ID" value="CAG8957774.1"/>
    <property type="molecule type" value="Genomic_DNA"/>
</dbReference>
<dbReference type="OrthoDB" id="10524750at2759"/>
<proteinExistence type="predicted"/>
<dbReference type="Proteomes" id="UP000696280">
    <property type="component" value="Unassembled WGS sequence"/>
</dbReference>
<comment type="caution">
    <text evidence="2">The sequence shown here is derived from an EMBL/GenBank/DDBJ whole genome shotgun (WGS) entry which is preliminary data.</text>
</comment>
<feature type="compositionally biased region" description="Acidic residues" evidence="1">
    <location>
        <begin position="408"/>
        <end position="432"/>
    </location>
</feature>
<evidence type="ECO:0000256" key="1">
    <source>
        <dbReference type="SAM" id="MobiDB-lite"/>
    </source>
</evidence>
<feature type="compositionally biased region" description="Acidic residues" evidence="1">
    <location>
        <begin position="366"/>
        <end position="392"/>
    </location>
</feature>
<feature type="compositionally biased region" description="Gly residues" evidence="1">
    <location>
        <begin position="261"/>
        <end position="276"/>
    </location>
</feature>
<protein>
    <submittedName>
        <fullName evidence="2">Uncharacterized protein</fullName>
    </submittedName>
</protein>